<keyword evidence="1" id="KW-0808">Transferase</keyword>
<sequence>MAADDLINFDDIEPHKENIQRVQGGRSAKALAAVLSPKNADNALKPVPSDQEKINNVKRQEFEKELEAIDESDDPLDIYDRYVKWTFDTYPNPASQQSQLLPLLEKATKAFLKSPHYKNDPRYLKLWLHYIKLFSDEPRQTFAFLARHSIGDVLALFYEEFAAYLETQGRWNQAEEVYSMGVDKEARPTERLLRKYGEFQQRMEAREQDTNGPSSPALPVVRAALADKADPFGSVTSSPNPQSGSSGSSSKKKAKMAIFADSDEPKQSVLGGTARKGETVQTMAERKKENTQEAQAWSGQKLNGGKRNVGVEKLMIFKDKSIPESLSSENSSMREAQQTVNPRTGKIERVFVNLEAVYPNADDPMAAEFCFEELRATHRGWMKYDWAVINRQEAEKRKQERAKKEIQERKVLKPKDPQSPMKDPAATLAKGLKQSLVLNDVNDENAPPSQEEIQRAKMLKKQRKEERANRTRKIKVTEVHNETQTIRANLGSPTGPKIKRKKTAEPTMTINTKEAMEEIYGIFNQPLKSTKEESGEEESEEESDDDDNYTSGGESTCTGRISGTTSEYGDETTQGDFTVKSAMDDDDTNASRASEWSEFTESKHIPRDDDDSQASDSCDEDDEATGRSSVNVHEDEGYGGSQDPEDLHTPTSPEFKPAALPTRYVPVPPEDVEVPRRTYRDQVQMANNRLPFMTPIAEKTESSLGAATVLAEQKDYFNSKTPSRQSGGKTPVILEDQTEDLSGSFKDILEEALRENGGKMAQPALSKPKESKPKPAPLGTSKAIAPQEIKDTLPKGPIIQDKQCNPVDEQVRQTILENIHPPLASYDGYHAELDRSYGRHGEIKKFTKAAAKAKNGGDKTGNNFVPPTLNFDNGDREYVIKRQLGEGAFAPVYLAEGKEIDSGADDEEGPAQMGRGAFGSVTRKPLEAIKMEDPPSAWEFYILRQAHRRLGVSRAAGSIIHAHEMRMFRDECYLVLEYRDQGTLLDLVNIARAELTPTGGAGVMDEQLAMFFTIELLRTVEALHSKGIIHGDLKADNVLARLETSVPDNQWSSQYRADGSGGWSAKGIALIDLGRGIDLRAFRPDVQFVADWKTSEADCAEMREMRPWTFQVDYHGLAATVHSLLFGKYIETVAERGAVLGAGAPKTYRVREPLKRYWQTELWGECFDLLLNPLKHLEGEEGQRLPALRGMRRETAILMGDFTSDIAVKHAFPGEFVIRHTLDISPSVASIAKDIRNVVISAVVAWSIVSLVSTITHRRNPSS</sequence>
<accession>A0ACB5SAL1</accession>
<name>A0ACB5SAL1_9PEZI</name>
<protein>
    <submittedName>
        <fullName evidence="1">Checkpoint protein kinase protein</fullName>
    </submittedName>
</protein>
<dbReference type="EMBL" id="BSXG01000063">
    <property type="protein sequence ID" value="GME32882.1"/>
    <property type="molecule type" value="Genomic_DNA"/>
</dbReference>
<comment type="caution">
    <text evidence="1">The sequence shown here is derived from an EMBL/GenBank/DDBJ whole genome shotgun (WGS) entry which is preliminary data.</text>
</comment>
<evidence type="ECO:0000313" key="2">
    <source>
        <dbReference type="Proteomes" id="UP001165186"/>
    </source>
</evidence>
<gene>
    <name evidence="1" type="primary">g3931</name>
    <name evidence="1" type="ORF">NpPPO83_00003931</name>
</gene>
<reference evidence="1" key="1">
    <citation type="submission" date="2024-09" db="EMBL/GenBank/DDBJ databases">
        <title>Draft Genome Sequences of Neofusicoccum parvum.</title>
        <authorList>
            <person name="Ashida A."/>
            <person name="Camagna M."/>
            <person name="Tanaka A."/>
            <person name="Takemoto D."/>
        </authorList>
    </citation>
    <scope>NUCLEOTIDE SEQUENCE</scope>
    <source>
        <strain evidence="1">PPO83</strain>
    </source>
</reference>
<keyword evidence="2" id="KW-1185">Reference proteome</keyword>
<evidence type="ECO:0000313" key="1">
    <source>
        <dbReference type="EMBL" id="GME32882.1"/>
    </source>
</evidence>
<dbReference type="Proteomes" id="UP001165186">
    <property type="component" value="Unassembled WGS sequence"/>
</dbReference>
<proteinExistence type="predicted"/>
<keyword evidence="1" id="KW-0418">Kinase</keyword>
<organism evidence="1 2">
    <name type="scientific">Neofusicoccum parvum</name>
    <dbReference type="NCBI Taxonomy" id="310453"/>
    <lineage>
        <taxon>Eukaryota</taxon>
        <taxon>Fungi</taxon>
        <taxon>Dikarya</taxon>
        <taxon>Ascomycota</taxon>
        <taxon>Pezizomycotina</taxon>
        <taxon>Dothideomycetes</taxon>
        <taxon>Dothideomycetes incertae sedis</taxon>
        <taxon>Botryosphaeriales</taxon>
        <taxon>Botryosphaeriaceae</taxon>
        <taxon>Neofusicoccum</taxon>
    </lineage>
</organism>